<keyword evidence="1" id="KW-1133">Transmembrane helix</keyword>
<keyword evidence="1" id="KW-0812">Transmembrane</keyword>
<accession>A0A6G6ABV4</accession>
<organism evidence="2">
    <name type="scientific">Borely moumouvirus</name>
    <dbReference type="NCBI Taxonomy" id="2712067"/>
    <lineage>
        <taxon>Viruses</taxon>
        <taxon>Varidnaviria</taxon>
        <taxon>Bamfordvirae</taxon>
        <taxon>Nucleocytoviricota</taxon>
        <taxon>Megaviricetes</taxon>
        <taxon>Imitervirales</taxon>
        <taxon>Mimiviridae</taxon>
        <taxon>Megamimivirinae</taxon>
        <taxon>Moumouvirus</taxon>
    </lineage>
</organism>
<protein>
    <submittedName>
        <fullName evidence="2">Uncharacterized protein</fullName>
    </submittedName>
</protein>
<keyword evidence="1" id="KW-0472">Membrane</keyword>
<sequence length="133" mass="15631">MEKIKIIFTDTILLFLSCIVEIFSYFKGIFKLNNKITLNKNATNIQMPEEINNYPGTGYTCGSINTSNSELDKDAILKARLSKFENNPSSQNFEKQKNIRQIINNKYKKEKLREQKYILSDKKNEQILRDWIN</sequence>
<evidence type="ECO:0000313" key="2">
    <source>
        <dbReference type="EMBL" id="QID06312.1"/>
    </source>
</evidence>
<name>A0A6G6ABV4_9VIRU</name>
<reference evidence="2" key="1">
    <citation type="submission" date="2019-07" db="EMBL/GenBank/DDBJ databases">
        <title>The discovery of a new lineage B mimivirus raises questions about particles surface fibrils.</title>
        <authorList>
            <person name="Silva L.K.S."/>
            <person name="Rodrigues R.A.L."/>
            <person name="Andrade A.C.S.P."/>
            <person name="Hikida H."/>
            <person name="Andreani J."/>
            <person name="Levasseur A."/>
            <person name="La Scola B."/>
            <person name="Abrahao J.S."/>
        </authorList>
    </citation>
    <scope>NUCLEOTIDE SEQUENCE</scope>
    <source>
        <strain evidence="2">B60</strain>
    </source>
</reference>
<feature type="transmembrane region" description="Helical" evidence="1">
    <location>
        <begin position="6"/>
        <end position="26"/>
    </location>
</feature>
<proteinExistence type="predicted"/>
<evidence type="ECO:0000256" key="1">
    <source>
        <dbReference type="SAM" id="Phobius"/>
    </source>
</evidence>
<dbReference type="EMBL" id="MN175499">
    <property type="protein sequence ID" value="QID06312.1"/>
    <property type="molecule type" value="Genomic_DNA"/>
</dbReference>